<feature type="domain" description="PHP" evidence="9">
    <location>
        <begin position="5"/>
        <end position="193"/>
    </location>
</feature>
<comment type="similarity">
    <text evidence="2 8">Belongs to the PHP hydrolase family. HisK subfamily.</text>
</comment>
<dbReference type="GO" id="GO:0000105">
    <property type="term" value="P:L-histidine biosynthetic process"/>
    <property type="evidence" value="ECO:0007669"/>
    <property type="project" value="UniProtKB-UniRule"/>
</dbReference>
<dbReference type="CDD" id="cd12110">
    <property type="entry name" value="PHP_HisPPase_Hisj_like"/>
    <property type="match status" value="1"/>
</dbReference>
<dbReference type="PANTHER" id="PTHR21039:SF0">
    <property type="entry name" value="HISTIDINOL-PHOSPHATASE"/>
    <property type="match status" value="1"/>
</dbReference>
<evidence type="ECO:0000256" key="4">
    <source>
        <dbReference type="ARBA" id="ARBA00022605"/>
    </source>
</evidence>
<dbReference type="EMBL" id="PRLB01000009">
    <property type="protein sequence ID" value="RAW53692.1"/>
    <property type="molecule type" value="Genomic_DNA"/>
</dbReference>
<gene>
    <name evidence="10" type="ORF">C4N26_09930</name>
</gene>
<dbReference type="InterPro" id="IPR016195">
    <property type="entry name" value="Pol/histidinol_Pase-like"/>
</dbReference>
<comment type="pathway">
    <text evidence="1 8">Amino-acid biosynthesis; L-histidine biosynthesis; L-histidine from 5-phospho-alpha-D-ribose 1-diphosphate: step 8/9.</text>
</comment>
<dbReference type="Pfam" id="PF02811">
    <property type="entry name" value="PHP"/>
    <property type="match status" value="1"/>
</dbReference>
<evidence type="ECO:0000256" key="1">
    <source>
        <dbReference type="ARBA" id="ARBA00004970"/>
    </source>
</evidence>
<protein>
    <recommendedName>
        <fullName evidence="3 8">Histidinol-phosphatase</fullName>
        <shortName evidence="8">HolPase</shortName>
        <ecNumber evidence="3 8">3.1.3.15</ecNumber>
    </recommendedName>
</protein>
<dbReference type="Proteomes" id="UP000251144">
    <property type="component" value="Unassembled WGS sequence"/>
</dbReference>
<dbReference type="EC" id="3.1.3.15" evidence="3 8"/>
<dbReference type="SUPFAM" id="SSF89550">
    <property type="entry name" value="PHP domain-like"/>
    <property type="match status" value="1"/>
</dbReference>
<dbReference type="GO" id="GO:0005737">
    <property type="term" value="C:cytoplasm"/>
    <property type="evidence" value="ECO:0007669"/>
    <property type="project" value="TreeGrafter"/>
</dbReference>
<name>A0A329TVT6_9FIRM</name>
<evidence type="ECO:0000256" key="8">
    <source>
        <dbReference type="RuleBase" id="RU366003"/>
    </source>
</evidence>
<evidence type="ECO:0000256" key="5">
    <source>
        <dbReference type="ARBA" id="ARBA00022801"/>
    </source>
</evidence>
<evidence type="ECO:0000313" key="10">
    <source>
        <dbReference type="EMBL" id="RAW53692.1"/>
    </source>
</evidence>
<keyword evidence="5 8" id="KW-0378">Hydrolase</keyword>
<keyword evidence="4 8" id="KW-0028">Amino-acid biosynthesis</keyword>
<dbReference type="PANTHER" id="PTHR21039">
    <property type="entry name" value="HISTIDINOL PHOSPHATASE-RELATED"/>
    <property type="match status" value="1"/>
</dbReference>
<dbReference type="AlphaFoldDB" id="A0A329TVT6"/>
<evidence type="ECO:0000256" key="3">
    <source>
        <dbReference type="ARBA" id="ARBA00013085"/>
    </source>
</evidence>
<keyword evidence="6 8" id="KW-0368">Histidine biosynthesis</keyword>
<evidence type="ECO:0000313" key="11">
    <source>
        <dbReference type="Proteomes" id="UP000251144"/>
    </source>
</evidence>
<reference evidence="10 11" key="1">
    <citation type="submission" date="2018-02" db="EMBL/GenBank/DDBJ databases">
        <title>Complete genome sequencing of Faecalibacterium prausnitzii strains isolated from the human gut.</title>
        <authorList>
            <person name="Fitzgerald B.C."/>
            <person name="Shkoporov A.N."/>
            <person name="Ross P.R."/>
            <person name="Hill C."/>
        </authorList>
    </citation>
    <scope>NUCLEOTIDE SEQUENCE [LARGE SCALE GENOMIC DNA]</scope>
    <source>
        <strain evidence="10 11">APC942/32-1</strain>
    </source>
</reference>
<accession>A0A329TVT6</accession>
<evidence type="ECO:0000259" key="9">
    <source>
        <dbReference type="Pfam" id="PF02811"/>
    </source>
</evidence>
<dbReference type="OrthoDB" id="9775255at2"/>
<evidence type="ECO:0000256" key="2">
    <source>
        <dbReference type="ARBA" id="ARBA00009152"/>
    </source>
</evidence>
<dbReference type="GO" id="GO:0004401">
    <property type="term" value="F:histidinol-phosphatase activity"/>
    <property type="evidence" value="ECO:0007669"/>
    <property type="project" value="UniProtKB-UniRule"/>
</dbReference>
<dbReference type="RefSeq" id="WP_158401280.1">
    <property type="nucleotide sequence ID" value="NZ_PRLB01000009.1"/>
</dbReference>
<comment type="caution">
    <text evidence="10">The sequence shown here is derived from an EMBL/GenBank/DDBJ whole genome shotgun (WGS) entry which is preliminary data.</text>
</comment>
<dbReference type="UniPathway" id="UPA00031">
    <property type="reaction ID" value="UER00013"/>
</dbReference>
<organism evidence="10 11">
    <name type="scientific">Faecalibacterium prausnitzii</name>
    <dbReference type="NCBI Taxonomy" id="853"/>
    <lineage>
        <taxon>Bacteria</taxon>
        <taxon>Bacillati</taxon>
        <taxon>Bacillota</taxon>
        <taxon>Clostridia</taxon>
        <taxon>Eubacteriales</taxon>
        <taxon>Oscillospiraceae</taxon>
        <taxon>Faecalibacterium</taxon>
    </lineage>
</organism>
<evidence type="ECO:0000256" key="6">
    <source>
        <dbReference type="ARBA" id="ARBA00023102"/>
    </source>
</evidence>
<dbReference type="Gene3D" id="3.20.20.140">
    <property type="entry name" value="Metal-dependent hydrolases"/>
    <property type="match status" value="1"/>
</dbReference>
<comment type="catalytic activity">
    <reaction evidence="7 8">
        <text>L-histidinol phosphate + H2O = L-histidinol + phosphate</text>
        <dbReference type="Rhea" id="RHEA:14465"/>
        <dbReference type="ChEBI" id="CHEBI:15377"/>
        <dbReference type="ChEBI" id="CHEBI:43474"/>
        <dbReference type="ChEBI" id="CHEBI:57699"/>
        <dbReference type="ChEBI" id="CHEBI:57980"/>
        <dbReference type="EC" id="3.1.3.15"/>
    </reaction>
</comment>
<evidence type="ECO:0000256" key="7">
    <source>
        <dbReference type="ARBA" id="ARBA00049158"/>
    </source>
</evidence>
<proteinExistence type="inferred from homology"/>
<sequence>MLTNYHTHTTRCGHAEGAEEEYILTALRCGYKVLGFSDHTPWAYATPGFVSRIRMPPSQLDDYVLTLRGLREKYADKLHIRIGLEAEYFPAYLGWLREEMERLDIEYLILGCHYDTTDEQDARASRFGGSTSTAHGRRYAEQVVEALETGLYRYLAHPDLFLNRVTAFDADAEKACRDICAAAARLDIPLEYNMAGLTLQDRPDGSLGYTRDEFWRIAAEYPVKAIMGCDAHAPSELDVVPAIEEKKAFLHSLGIPVLDTLPGLE</sequence>
<dbReference type="InterPro" id="IPR004013">
    <property type="entry name" value="PHP_dom"/>
</dbReference>
<dbReference type="InterPro" id="IPR010140">
    <property type="entry name" value="Histidinol_P_phosphatase_HisJ"/>
</dbReference>